<dbReference type="RefSeq" id="WP_184286119.1">
    <property type="nucleotide sequence ID" value="NZ_JACHJO010000001.1"/>
</dbReference>
<proteinExistence type="predicted"/>
<feature type="signal peptide" evidence="1">
    <location>
        <begin position="1"/>
        <end position="23"/>
    </location>
</feature>
<gene>
    <name evidence="2" type="ORF">FHS13_000290</name>
</gene>
<name>A0A841IJX7_9ACTN</name>
<comment type="caution">
    <text evidence="2">The sequence shown here is derived from an EMBL/GenBank/DDBJ whole genome shotgun (WGS) entry which is preliminary data.</text>
</comment>
<sequence length="132" mass="13248">MKAIVRRTAAGLGLALIAATAGAAPAAAATYGGQCGSGYGVVNQAAVPGGTVFLTYNSSTRKNCAVTIRSAPGAAMNMDVALKRSNSTAWQTDPGNWTQYAGPVHLSAAGQCVDWGGAIGDDWIVRTGTNCG</sequence>
<dbReference type="Proteomes" id="UP000536604">
    <property type="component" value="Unassembled WGS sequence"/>
</dbReference>
<reference evidence="2 3" key="1">
    <citation type="submission" date="2020-08" db="EMBL/GenBank/DDBJ databases">
        <title>Genomic Encyclopedia of Type Strains, Phase III (KMG-III): the genomes of soil and plant-associated and newly described type strains.</title>
        <authorList>
            <person name="Whitman W."/>
        </authorList>
    </citation>
    <scope>NUCLEOTIDE SEQUENCE [LARGE SCALE GENOMIC DNA]</scope>
    <source>
        <strain evidence="2 3">CECT 8712</strain>
    </source>
</reference>
<protein>
    <recommendedName>
        <fullName evidence="4">Spore-associated protein A</fullName>
    </recommendedName>
</protein>
<evidence type="ECO:0000256" key="1">
    <source>
        <dbReference type="SAM" id="SignalP"/>
    </source>
</evidence>
<feature type="chain" id="PRO_5038692051" description="Spore-associated protein A" evidence="1">
    <location>
        <begin position="24"/>
        <end position="132"/>
    </location>
</feature>
<keyword evidence="1" id="KW-0732">Signal</keyword>
<organism evidence="2 3">
    <name type="scientific">Nocardiopsis algeriensis</name>
    <dbReference type="NCBI Taxonomy" id="1478215"/>
    <lineage>
        <taxon>Bacteria</taxon>
        <taxon>Bacillati</taxon>
        <taxon>Actinomycetota</taxon>
        <taxon>Actinomycetes</taxon>
        <taxon>Streptosporangiales</taxon>
        <taxon>Nocardiopsidaceae</taxon>
        <taxon>Nocardiopsis</taxon>
    </lineage>
</organism>
<dbReference type="EMBL" id="JACHJO010000001">
    <property type="protein sequence ID" value="MBB6118362.1"/>
    <property type="molecule type" value="Genomic_DNA"/>
</dbReference>
<evidence type="ECO:0000313" key="3">
    <source>
        <dbReference type="Proteomes" id="UP000536604"/>
    </source>
</evidence>
<keyword evidence="3" id="KW-1185">Reference proteome</keyword>
<accession>A0A841IJX7</accession>
<evidence type="ECO:0008006" key="4">
    <source>
        <dbReference type="Google" id="ProtNLM"/>
    </source>
</evidence>
<dbReference type="AlphaFoldDB" id="A0A841IJX7"/>
<evidence type="ECO:0000313" key="2">
    <source>
        <dbReference type="EMBL" id="MBB6118362.1"/>
    </source>
</evidence>